<dbReference type="Pfam" id="PF19904">
    <property type="entry name" value="DUF6377"/>
    <property type="match status" value="1"/>
</dbReference>
<dbReference type="Proteomes" id="UP000823757">
    <property type="component" value="Unassembled WGS sequence"/>
</dbReference>
<feature type="domain" description="DUF6377" evidence="3">
    <location>
        <begin position="258"/>
        <end position="495"/>
    </location>
</feature>
<evidence type="ECO:0000256" key="2">
    <source>
        <dbReference type="SAM" id="SignalP"/>
    </source>
</evidence>
<dbReference type="InterPro" id="IPR045957">
    <property type="entry name" value="DUF6377"/>
</dbReference>
<evidence type="ECO:0000313" key="4">
    <source>
        <dbReference type="EMBL" id="MBO8474391.1"/>
    </source>
</evidence>
<reference evidence="4" key="1">
    <citation type="submission" date="2020-10" db="EMBL/GenBank/DDBJ databases">
        <authorList>
            <person name="Gilroy R."/>
        </authorList>
    </citation>
    <scope>NUCLEOTIDE SEQUENCE</scope>
    <source>
        <strain evidence="4">B1-13419</strain>
    </source>
</reference>
<reference evidence="4" key="2">
    <citation type="journal article" date="2021" name="PeerJ">
        <title>Extensive microbial diversity within the chicken gut microbiome revealed by metagenomics and culture.</title>
        <authorList>
            <person name="Gilroy R."/>
            <person name="Ravi A."/>
            <person name="Getino M."/>
            <person name="Pursley I."/>
            <person name="Horton D.L."/>
            <person name="Alikhan N.F."/>
            <person name="Baker D."/>
            <person name="Gharbi K."/>
            <person name="Hall N."/>
            <person name="Watson M."/>
            <person name="Adriaenssens E.M."/>
            <person name="Foster-Nyarko E."/>
            <person name="Jarju S."/>
            <person name="Secka A."/>
            <person name="Antonio M."/>
            <person name="Oren A."/>
            <person name="Chaudhuri R.R."/>
            <person name="La Ragione R."/>
            <person name="Hildebrand F."/>
            <person name="Pallen M.J."/>
        </authorList>
    </citation>
    <scope>NUCLEOTIDE SEQUENCE</scope>
    <source>
        <strain evidence="4">B1-13419</strain>
    </source>
</reference>
<feature type="chain" id="PRO_5039270807" description="DUF6377 domain-containing protein" evidence="2">
    <location>
        <begin position="21"/>
        <end position="536"/>
    </location>
</feature>
<sequence length="536" mass="62345">MKRCLLIACLFFKALFPVSAADMDSLLVVLDKTISMRDIYQSRRDSVISSLKEELAYAGTDRRRFEINSRIISEYESYKCDSMLRYIEENMAIAERMRDKESMDAAKLALGRYYTFSGMFNDAEDLFDSIDFNSLSHGLRLRYCWDNIKLYDNLIVYSDEGPYAEKNRETRDRFRDLAISVMSPGSDMYLKESIMRSIDTGNIDSLRIKMPELIRIFNGTVPDTHDYAMMAMMVATAYAALGDQAAQSEYLAMSSIVDIRLAVKENEALFALAGNLYRDGEIDKAYRYMKFAMDDADFYNSRYKHLIVSKYFSEIEQSYIDELARQKKELRIYAISLMALLVVLSVSFSFLYKLNRKLNSARRIAIASNRKLMTLTKRLNEANVLKDTYMSYFMNQCAVLINRSEETKKDILRKVKSGQIDLLYRSLSRTYEKELSELYESFDKAFLDVYPDFIDELNKLLRPEERYSVSGSTLSPELRIFALMRLGITDIRQIADFLHYSPQTIYNYKSKVRSKSDMDYNAFEGKVRHIGKLNID</sequence>
<keyword evidence="1" id="KW-1133">Transmembrane helix</keyword>
<evidence type="ECO:0000256" key="1">
    <source>
        <dbReference type="SAM" id="Phobius"/>
    </source>
</evidence>
<evidence type="ECO:0000313" key="5">
    <source>
        <dbReference type="Proteomes" id="UP000823757"/>
    </source>
</evidence>
<organism evidence="4 5">
    <name type="scientific">Candidatus Cryptobacteroides faecigallinarum</name>
    <dbReference type="NCBI Taxonomy" id="2840763"/>
    <lineage>
        <taxon>Bacteria</taxon>
        <taxon>Pseudomonadati</taxon>
        <taxon>Bacteroidota</taxon>
        <taxon>Bacteroidia</taxon>
        <taxon>Bacteroidales</taxon>
        <taxon>Candidatus Cryptobacteroides</taxon>
    </lineage>
</organism>
<gene>
    <name evidence="4" type="ORF">IAB91_03750</name>
</gene>
<feature type="transmembrane region" description="Helical" evidence="1">
    <location>
        <begin position="332"/>
        <end position="352"/>
    </location>
</feature>
<evidence type="ECO:0000259" key="3">
    <source>
        <dbReference type="Pfam" id="PF19904"/>
    </source>
</evidence>
<keyword evidence="2" id="KW-0732">Signal</keyword>
<keyword evidence="1" id="KW-0472">Membrane</keyword>
<name>A0A9D9NI17_9BACT</name>
<comment type="caution">
    <text evidence="4">The sequence shown here is derived from an EMBL/GenBank/DDBJ whole genome shotgun (WGS) entry which is preliminary data.</text>
</comment>
<dbReference type="AlphaFoldDB" id="A0A9D9NI17"/>
<dbReference type="EMBL" id="JADIMD010000051">
    <property type="protein sequence ID" value="MBO8474391.1"/>
    <property type="molecule type" value="Genomic_DNA"/>
</dbReference>
<accession>A0A9D9NI17</accession>
<proteinExistence type="predicted"/>
<feature type="signal peptide" evidence="2">
    <location>
        <begin position="1"/>
        <end position="20"/>
    </location>
</feature>
<protein>
    <recommendedName>
        <fullName evidence="3">DUF6377 domain-containing protein</fullName>
    </recommendedName>
</protein>
<keyword evidence="1" id="KW-0812">Transmembrane</keyword>